<evidence type="ECO:0000313" key="6">
    <source>
        <dbReference type="EMBL" id="CAB5023575.1"/>
    </source>
</evidence>
<protein>
    <submittedName>
        <fullName evidence="1">Unannotated protein</fullName>
    </submittedName>
</protein>
<dbReference type="EMBL" id="CAEZYC010000030">
    <property type="protein sequence ID" value="CAB4707590.1"/>
    <property type="molecule type" value="Genomic_DNA"/>
</dbReference>
<name>A0A6J5ZRW1_9ZZZZ</name>
<evidence type="ECO:0000313" key="4">
    <source>
        <dbReference type="EMBL" id="CAB4810940.1"/>
    </source>
</evidence>
<evidence type="ECO:0000313" key="2">
    <source>
        <dbReference type="EMBL" id="CAB4345221.1"/>
    </source>
</evidence>
<accession>A0A6J5ZRW1</accession>
<evidence type="ECO:0000313" key="5">
    <source>
        <dbReference type="EMBL" id="CAB4848993.1"/>
    </source>
</evidence>
<dbReference type="PROSITE" id="PS51257">
    <property type="entry name" value="PROKAR_LIPOPROTEIN"/>
    <property type="match status" value="1"/>
</dbReference>
<dbReference type="EMBL" id="CAFBIX010000037">
    <property type="protein sequence ID" value="CAB4848993.1"/>
    <property type="molecule type" value="Genomic_DNA"/>
</dbReference>
<gene>
    <name evidence="3" type="ORF">UFOPK2648_00691</name>
    <name evidence="4" type="ORF">UFOPK3037_01298</name>
    <name evidence="5" type="ORF">UFOPK3278_00932</name>
    <name evidence="1" type="ORF">UFOPK3406_01321</name>
    <name evidence="2" type="ORF">UFOPK3925_01527</name>
    <name evidence="6" type="ORF">UFOPK4097_01080</name>
</gene>
<organism evidence="1">
    <name type="scientific">freshwater metagenome</name>
    <dbReference type="NCBI Taxonomy" id="449393"/>
    <lineage>
        <taxon>unclassified sequences</taxon>
        <taxon>metagenomes</taxon>
        <taxon>ecological metagenomes</taxon>
    </lineage>
</organism>
<dbReference type="EMBL" id="CAFBPK010000018">
    <property type="protein sequence ID" value="CAB5023575.1"/>
    <property type="molecule type" value="Genomic_DNA"/>
</dbReference>
<dbReference type="EMBL" id="CAESAD010000017">
    <property type="protein sequence ID" value="CAB4345221.1"/>
    <property type="molecule type" value="Genomic_DNA"/>
</dbReference>
<dbReference type="EMBL" id="CAESAI010000049">
    <property type="protein sequence ID" value="CAB4344066.1"/>
    <property type="molecule type" value="Genomic_DNA"/>
</dbReference>
<proteinExistence type="predicted"/>
<dbReference type="EMBL" id="CAFAAO010000020">
    <property type="protein sequence ID" value="CAB4810940.1"/>
    <property type="molecule type" value="Genomic_DNA"/>
</dbReference>
<evidence type="ECO:0000313" key="1">
    <source>
        <dbReference type="EMBL" id="CAB4344066.1"/>
    </source>
</evidence>
<reference evidence="1" key="1">
    <citation type="submission" date="2020-05" db="EMBL/GenBank/DDBJ databases">
        <authorList>
            <person name="Chiriac C."/>
            <person name="Salcher M."/>
            <person name="Ghai R."/>
            <person name="Kavagutti S V."/>
        </authorList>
    </citation>
    <scope>NUCLEOTIDE SEQUENCE</scope>
</reference>
<sequence>MKLPMFAVGLISAVLMSGCSSQSPAANVDAISASPSAAVSIAYEDMPPVAESDVTIDCSTYADGAKAFVRQESDLVVNEVQYRVATVACGLLGSEVSAEVVESFVADNGAWASNGIVSGPDVPFNTSGPCESDNDVVKCPAFVLSEEGEAVGYIEIMGQDNGLVWTFIAE</sequence>
<dbReference type="AlphaFoldDB" id="A0A6J5ZRW1"/>
<evidence type="ECO:0000313" key="3">
    <source>
        <dbReference type="EMBL" id="CAB4707590.1"/>
    </source>
</evidence>